<evidence type="ECO:0000313" key="2">
    <source>
        <dbReference type="Proteomes" id="UP000190961"/>
    </source>
</evidence>
<reference evidence="1 2" key="1">
    <citation type="submission" date="2017-02" db="EMBL/GenBank/DDBJ databases">
        <authorList>
            <person name="Peterson S.W."/>
        </authorList>
    </citation>
    <scope>NUCLEOTIDE SEQUENCE [LARGE SCALE GENOMIC DNA]</scope>
    <source>
        <strain evidence="1 2">DSM 25262</strain>
    </source>
</reference>
<organism evidence="1 2">
    <name type="scientific">Ohtaekwangia koreensis</name>
    <dbReference type="NCBI Taxonomy" id="688867"/>
    <lineage>
        <taxon>Bacteria</taxon>
        <taxon>Pseudomonadati</taxon>
        <taxon>Bacteroidota</taxon>
        <taxon>Cytophagia</taxon>
        <taxon>Cytophagales</taxon>
        <taxon>Fulvivirgaceae</taxon>
        <taxon>Ohtaekwangia</taxon>
    </lineage>
</organism>
<proteinExistence type="predicted"/>
<dbReference type="SUPFAM" id="SSF82185">
    <property type="entry name" value="Histone H3 K4-specific methyltransferase SET7/9 N-terminal domain"/>
    <property type="match status" value="1"/>
</dbReference>
<dbReference type="Gene3D" id="2.20.110.10">
    <property type="entry name" value="Histone H3 K4-specific methyltransferase SET7/9 N-terminal domain"/>
    <property type="match status" value="1"/>
</dbReference>
<dbReference type="EMBL" id="FUZU01000004">
    <property type="protein sequence ID" value="SKC86871.1"/>
    <property type="molecule type" value="Genomic_DNA"/>
</dbReference>
<dbReference type="STRING" id="688867.SAMN05660236_5276"/>
<sequence>MIFSNSSGTNKISIRLSEIGSYFRFTKPLTVVWYDCHGSVGKYLCALPYDSNERNALKKNIVDNINKDYTHSPDELKEILLPLLALLPNGNLSINFYSSENNTLLYYKSSADNYQSTHRNNWYIMISNPVNVLSAESKREEYENWISIRKQNNESTFDIIDYSTDNFYDGQSVAFIATQLKSEMNQERVAYFEERIKAGERPFAIIFNCSLEKLITNTDGSISDHSWGSANYILDGHHKLQAYHNLKIDPALAEIQHIAETQEEVEFNIEELIDALHPWQVEHILKNWYDKELYIDKYLKNPSSKLHHFIKNGFVQEFYKNGQVKHEAHYSNDHIEGEAKWWHENGQLKEVKFYENKKRTGIWQSWYDTGALQFVQPFNGLGNYHGHMVSYFENGAVRWEQFLNNGQNIDGYSYFAYYRGGEKEAELKYLNGRMIERKNYNAQGKLINFEELDSSTGKYINRV</sequence>
<name>A0A1T5MF51_9BACT</name>
<dbReference type="InterPro" id="IPR011652">
    <property type="entry name" value="MORN_2"/>
</dbReference>
<dbReference type="Proteomes" id="UP000190961">
    <property type="component" value="Unassembled WGS sequence"/>
</dbReference>
<dbReference type="AlphaFoldDB" id="A0A1T5MF51"/>
<protein>
    <submittedName>
        <fullName evidence="1">MORN repeat variant</fullName>
    </submittedName>
</protein>
<dbReference type="OrthoDB" id="6334863at2"/>
<gene>
    <name evidence="1" type="ORF">SAMN05660236_5276</name>
</gene>
<dbReference type="Pfam" id="PF07661">
    <property type="entry name" value="MORN_2"/>
    <property type="match status" value="2"/>
</dbReference>
<dbReference type="RefSeq" id="WP_079689762.1">
    <property type="nucleotide sequence ID" value="NZ_FUZU01000004.1"/>
</dbReference>
<evidence type="ECO:0000313" key="1">
    <source>
        <dbReference type="EMBL" id="SKC86871.1"/>
    </source>
</evidence>
<accession>A0A1T5MF51</accession>
<keyword evidence="2" id="KW-1185">Reference proteome</keyword>